<organism evidence="3">
    <name type="scientific">Nippostrongylus brasiliensis</name>
    <name type="common">Rat hookworm</name>
    <dbReference type="NCBI Taxonomy" id="27835"/>
    <lineage>
        <taxon>Eukaryota</taxon>
        <taxon>Metazoa</taxon>
        <taxon>Ecdysozoa</taxon>
        <taxon>Nematoda</taxon>
        <taxon>Chromadorea</taxon>
        <taxon>Rhabditida</taxon>
        <taxon>Rhabditina</taxon>
        <taxon>Rhabditomorpha</taxon>
        <taxon>Strongyloidea</taxon>
        <taxon>Heligmosomidae</taxon>
        <taxon>Nippostrongylus</taxon>
    </lineage>
</organism>
<dbReference type="EMBL" id="UYSL01000678">
    <property type="protein sequence ID" value="VDL64242.1"/>
    <property type="molecule type" value="Genomic_DNA"/>
</dbReference>
<dbReference type="WBParaSite" id="NBR_0000103701-mRNA-1">
    <property type="protein sequence ID" value="NBR_0000103701-mRNA-1"/>
    <property type="gene ID" value="NBR_0000103701"/>
</dbReference>
<dbReference type="AlphaFoldDB" id="A0A0N4XET5"/>
<dbReference type="Proteomes" id="UP000271162">
    <property type="component" value="Unassembled WGS sequence"/>
</dbReference>
<evidence type="ECO:0000313" key="3">
    <source>
        <dbReference type="WBParaSite" id="NBR_0000103701-mRNA-1"/>
    </source>
</evidence>
<evidence type="ECO:0000313" key="2">
    <source>
        <dbReference type="Proteomes" id="UP000271162"/>
    </source>
</evidence>
<proteinExistence type="predicted"/>
<accession>A0A0N4XET5</accession>
<keyword evidence="2" id="KW-1185">Reference proteome</keyword>
<reference evidence="1 2" key="2">
    <citation type="submission" date="2018-11" db="EMBL/GenBank/DDBJ databases">
        <authorList>
            <consortium name="Pathogen Informatics"/>
        </authorList>
    </citation>
    <scope>NUCLEOTIDE SEQUENCE [LARGE SCALE GENOMIC DNA]</scope>
</reference>
<sequence length="83" mass="9118">MALCGSKDCAVIGYPSMVTVTHACQVATARAVCLAGWAFFSPPPIDRLPPPPPRHTQSGSSFIYPVPPRSRFLFSWRRIISFP</sequence>
<reference evidence="3" key="1">
    <citation type="submission" date="2017-02" db="UniProtKB">
        <authorList>
            <consortium name="WormBaseParasite"/>
        </authorList>
    </citation>
    <scope>IDENTIFICATION</scope>
</reference>
<evidence type="ECO:0000313" key="1">
    <source>
        <dbReference type="EMBL" id="VDL64242.1"/>
    </source>
</evidence>
<protein>
    <submittedName>
        <fullName evidence="3">Secreted protein</fullName>
    </submittedName>
</protein>
<gene>
    <name evidence="1" type="ORF">NBR_LOCUS1038</name>
</gene>
<name>A0A0N4XET5_NIPBR</name>